<protein>
    <submittedName>
        <fullName evidence="2">Copper ABC transporter permease</fullName>
    </submittedName>
</protein>
<dbReference type="GO" id="GO:0005886">
    <property type="term" value="C:plasma membrane"/>
    <property type="evidence" value="ECO:0007669"/>
    <property type="project" value="UniProtKB-SubCell"/>
</dbReference>
<dbReference type="PANTHER" id="PTHR43471">
    <property type="entry name" value="ABC TRANSPORTER PERMEASE"/>
    <property type="match status" value="1"/>
</dbReference>
<dbReference type="PANTHER" id="PTHR43471:SF1">
    <property type="entry name" value="ABC TRANSPORTER PERMEASE PROTEIN NOSY-RELATED"/>
    <property type="match status" value="1"/>
</dbReference>
<name>L9XN19_9EURY</name>
<organism evidence="2 3">
    <name type="scientific">Natrinema versiforme JCM 10478</name>
    <dbReference type="NCBI Taxonomy" id="1227496"/>
    <lineage>
        <taxon>Archaea</taxon>
        <taxon>Methanobacteriati</taxon>
        <taxon>Methanobacteriota</taxon>
        <taxon>Stenosarchaea group</taxon>
        <taxon>Halobacteria</taxon>
        <taxon>Halobacteriales</taxon>
        <taxon>Natrialbaceae</taxon>
        <taxon>Natrinema</taxon>
    </lineage>
</organism>
<feature type="transmembrane region" description="Helical" evidence="1">
    <location>
        <begin position="100"/>
        <end position="124"/>
    </location>
</feature>
<keyword evidence="1" id="KW-0812">Transmembrane</keyword>
<sequence length="270" mass="28865">MSWRDVAYKDVNDASRSRTLWLLFGLLSVLFVGYAAAYTYVGDGTFAGFVAGSAGLVGGILPILGILAGYRSISDDRADGSLLLSMALPQSRTELLIGTALGRVVVLLVPTLLGLSIAGLYAALRYGTEGAIAYPWFLFATALYGASFVAAAVALSAATANDRRLTYGAVVGYLLLVVLWRDLTAFAVAFLHRFDPGMGMPDWALLVQLAQPSEAYARLLDARFDIDRASRYVGDSAPAFVDWWAALAILVGWIAASLAVGYRRFESGDL</sequence>
<dbReference type="Proteomes" id="UP000011632">
    <property type="component" value="Unassembled WGS sequence"/>
</dbReference>
<evidence type="ECO:0000256" key="1">
    <source>
        <dbReference type="SAM" id="Phobius"/>
    </source>
</evidence>
<dbReference type="PATRIC" id="fig|1227496.3.peg.4008"/>
<feature type="transmembrane region" description="Helical" evidence="1">
    <location>
        <begin position="243"/>
        <end position="262"/>
    </location>
</feature>
<evidence type="ECO:0000313" key="3">
    <source>
        <dbReference type="Proteomes" id="UP000011632"/>
    </source>
</evidence>
<proteinExistence type="predicted"/>
<keyword evidence="1" id="KW-1133">Transmembrane helix</keyword>
<dbReference type="GO" id="GO:0140359">
    <property type="term" value="F:ABC-type transporter activity"/>
    <property type="evidence" value="ECO:0007669"/>
    <property type="project" value="InterPro"/>
</dbReference>
<gene>
    <name evidence="2" type="ORF">C489_20006</name>
</gene>
<dbReference type="STRING" id="1227496.C489_20006"/>
<dbReference type="OrthoDB" id="86287at2157"/>
<comment type="caution">
    <text evidence="2">The sequence shown here is derived from an EMBL/GenBank/DDBJ whole genome shotgun (WGS) entry which is preliminary data.</text>
</comment>
<feature type="transmembrane region" description="Helical" evidence="1">
    <location>
        <begin position="170"/>
        <end position="191"/>
    </location>
</feature>
<feature type="transmembrane region" description="Helical" evidence="1">
    <location>
        <begin position="20"/>
        <end position="40"/>
    </location>
</feature>
<feature type="transmembrane region" description="Helical" evidence="1">
    <location>
        <begin position="136"/>
        <end position="158"/>
    </location>
</feature>
<dbReference type="EMBL" id="AOID01000063">
    <property type="protein sequence ID" value="ELY63135.1"/>
    <property type="molecule type" value="Genomic_DNA"/>
</dbReference>
<evidence type="ECO:0000313" key="2">
    <source>
        <dbReference type="EMBL" id="ELY63135.1"/>
    </source>
</evidence>
<keyword evidence="3" id="KW-1185">Reference proteome</keyword>
<feature type="transmembrane region" description="Helical" evidence="1">
    <location>
        <begin position="46"/>
        <end position="70"/>
    </location>
</feature>
<dbReference type="Pfam" id="PF12679">
    <property type="entry name" value="ABC2_membrane_2"/>
    <property type="match status" value="1"/>
</dbReference>
<dbReference type="RefSeq" id="WP_006433104.1">
    <property type="nucleotide sequence ID" value="NZ_AOID01000063.1"/>
</dbReference>
<keyword evidence="1" id="KW-0472">Membrane</keyword>
<dbReference type="AlphaFoldDB" id="L9XN19"/>
<accession>L9XN19</accession>
<reference evidence="2 3" key="1">
    <citation type="journal article" date="2014" name="PLoS Genet.">
        <title>Phylogenetically driven sequencing of extremely halophilic archaea reveals strategies for static and dynamic osmo-response.</title>
        <authorList>
            <person name="Becker E.A."/>
            <person name="Seitzer P.M."/>
            <person name="Tritt A."/>
            <person name="Larsen D."/>
            <person name="Krusor M."/>
            <person name="Yao A.I."/>
            <person name="Wu D."/>
            <person name="Madern D."/>
            <person name="Eisen J.A."/>
            <person name="Darling A.E."/>
            <person name="Facciotti M.T."/>
        </authorList>
    </citation>
    <scope>NUCLEOTIDE SEQUENCE [LARGE SCALE GENOMIC DNA]</scope>
    <source>
        <strain evidence="2 3">JCM 10478</strain>
    </source>
</reference>